<evidence type="ECO:0000256" key="5">
    <source>
        <dbReference type="ARBA" id="ARBA00022989"/>
    </source>
</evidence>
<dbReference type="SMART" id="SM00906">
    <property type="entry name" value="Fungal_trans"/>
    <property type="match status" value="1"/>
</dbReference>
<dbReference type="SUPFAM" id="SSF103473">
    <property type="entry name" value="MFS general substrate transporter"/>
    <property type="match status" value="1"/>
</dbReference>
<dbReference type="PROSITE" id="PS00217">
    <property type="entry name" value="SUGAR_TRANSPORT_2"/>
    <property type="match status" value="1"/>
</dbReference>
<dbReference type="InterPro" id="IPR020846">
    <property type="entry name" value="MFS_dom"/>
</dbReference>
<feature type="domain" description="Major facilitator superfamily (MFS) profile" evidence="12">
    <location>
        <begin position="1002"/>
        <end position="1463"/>
    </location>
</feature>
<keyword evidence="8 11" id="KW-0472">Membrane</keyword>
<feature type="transmembrane region" description="Helical" evidence="11">
    <location>
        <begin position="1408"/>
        <end position="1428"/>
    </location>
</feature>
<dbReference type="GO" id="GO:0051287">
    <property type="term" value="F:NAD binding"/>
    <property type="evidence" value="ECO:0007669"/>
    <property type="project" value="InterPro"/>
</dbReference>
<keyword evidence="14" id="KW-1185">Reference proteome</keyword>
<dbReference type="GO" id="GO:0003677">
    <property type="term" value="F:DNA binding"/>
    <property type="evidence" value="ECO:0007669"/>
    <property type="project" value="InterPro"/>
</dbReference>
<evidence type="ECO:0000256" key="1">
    <source>
        <dbReference type="ARBA" id="ARBA00004141"/>
    </source>
</evidence>
<comment type="similarity">
    <text evidence="2">Belongs to the major facilitator superfamily. Sugar transporter (TC 2.A.1.1) family.</text>
</comment>
<evidence type="ECO:0000256" key="6">
    <source>
        <dbReference type="ARBA" id="ARBA00023002"/>
    </source>
</evidence>
<dbReference type="PROSITE" id="PS00216">
    <property type="entry name" value="SUGAR_TRANSPORT_1"/>
    <property type="match status" value="1"/>
</dbReference>
<evidence type="ECO:0000313" key="13">
    <source>
        <dbReference type="EMBL" id="OJJ41952.1"/>
    </source>
</evidence>
<dbReference type="Pfam" id="PF04082">
    <property type="entry name" value="Fungal_trans"/>
    <property type="match status" value="1"/>
</dbReference>
<evidence type="ECO:0000256" key="7">
    <source>
        <dbReference type="ARBA" id="ARBA00023015"/>
    </source>
</evidence>
<feature type="transmembrane region" description="Helical" evidence="11">
    <location>
        <begin position="1372"/>
        <end position="1396"/>
    </location>
</feature>
<evidence type="ECO:0000256" key="9">
    <source>
        <dbReference type="ARBA" id="ARBA00023163"/>
    </source>
</evidence>
<dbReference type="EMBL" id="KV878209">
    <property type="protein sequence ID" value="OJJ41952.1"/>
    <property type="molecule type" value="Genomic_DNA"/>
</dbReference>
<sequence>MKQCDRRLPTCGNCIEVNAECAARHVSVEFTMEEGTGLSHAALPGYIESLKRKADDLHDQREQQRLRVSNASPIPVQTATPQTSDVAVSQADDMRAREQSVEAAMGEIGLLSRNAMAEPRDKTNNPKELAMGNIVQAALDISGEDPSRSSYAAPHSRRIATMIRQTDILNREFALPYLDRFLDHVAVIFLHIEPTRARQQWDAFFATHDESREQTVDESFRNFIVYMNIAVGMLLSREPGVDVVAGSLHAAAMNSFKMVMDSDDPERILECMLSLVIYSLFSPLGGSAWHLIGLAMQKSISFGFHREPPMDTPPSTQNYRRCLFWSLYTLDRTISSVMDRPFSIEDADISLQYSADDSNSADFAIQIFAHARLVSSRRRYQSRGLTFHYSNLNQWREAMSYVEAVSRSKGKAPSYIKQLASRALLQTSKVKMRSSIWKAGTVDCDLITTSRDFIDEAYQRSEKGTFPGSFIDAFDIFAAGVAVVCIPRIKQVSAVVGESFIISKCAALLTILGERFPALRVFCRIIWTLSSFLSEGLLRDPPTLYVLDKFPPPAIEHAKKLFNVIQPHDEQFQSWRQNARLLLIRGSYMTADDIASCPNLLAIGKHGVGIDKIDRDACDKRGIKILNTPGANARDVAELVVTLALSVARTIRSITTRQMTKPVPKETCNGVTLFQKRVGIIGMGNIGRTVAEIFRGGFDAEIIAFDAYLPADAWSHIPHTRATSIEQVITTADIISLHIPLTEETRGMISYPEILRMKPDAILINAARGGIVNEDDLARALSEGHLWGAGIDCHEQEPPSREKYGSLAFYCLCTFGRWNSGTMPVYILHVAFDAVCDKQRLPLWSAKSTVGQVLAPSVGRDNPRLRNAIRVNNKDRAQTIDASCWIGHARLPLVRKVDVVGGGDDQIIGAFESFEIASSEKGRYRLTRWIEEENALEELTMTLVGPSRKMSDAGSVDPPRHSVGCPVHRNEAGILAMGLITDTRNAIHNSPKNIFNAYVLMCTWIFGLSGVSKGFDEGNIASLVTQSYFKAKFGLDKQSSAEYANTKGWIVSIATAGAVFGCLGCSPINDKLGRRWTLRIFTLIYIAGILGQGLCDGNVSGLYASRFISGLGLGALTIVPPIYITEIAPKAIRGLLTLQYAACQQLGVVFGFFINYGVTKRHPSGNTQWMLPTLLQLLPAAIWLFGSFFCVESPRWLLSTGQREAAAVAMSRLRNLTRDDPVVISELAGIDAQILHEMEAVGDASQWDLLKETFIPVENRRRFFLIFMATVFSQWSGANAITQYSPTIFGYLGIKGDEATFLATGIYGVVKFVSTLLFALVIVDFVGRRQSLITGICLQLTTLIFVGAYLGVTKDMSPEQVSASPSASRASTAAIVAIFLHAVAWSIGWFSIPYLVGSEIFPVRIRSLNVSISMAFHWAFYFGCSRAMPSLLTATHKWGAFLFFGLICLLSLIYVFFAMPDTTGRPLEALDHLFQRPWYTVYQVAYASHDEREEVGASKTGDLTRNHIEVV</sequence>
<evidence type="ECO:0000256" key="2">
    <source>
        <dbReference type="ARBA" id="ARBA00010992"/>
    </source>
</evidence>
<feature type="transmembrane region" description="Helical" evidence="11">
    <location>
        <begin position="1106"/>
        <end position="1124"/>
    </location>
</feature>
<dbReference type="InterPro" id="IPR001138">
    <property type="entry name" value="Zn2Cys6_DnaBD"/>
</dbReference>
<protein>
    <recommendedName>
        <fullName evidence="12">Major facilitator superfamily (MFS) profile domain-containing protein</fullName>
    </recommendedName>
</protein>
<dbReference type="InterPro" id="IPR007219">
    <property type="entry name" value="XnlR_reg_dom"/>
</dbReference>
<dbReference type="NCBIfam" id="TIGR00879">
    <property type="entry name" value="SP"/>
    <property type="match status" value="1"/>
</dbReference>
<evidence type="ECO:0000256" key="10">
    <source>
        <dbReference type="ARBA" id="ARBA00023242"/>
    </source>
</evidence>
<dbReference type="InterPro" id="IPR006140">
    <property type="entry name" value="D-isomer_DH_NAD-bd"/>
</dbReference>
<dbReference type="VEuPathDB" id="FungiDB:ASPWEDRAFT_56901"/>
<dbReference type="GO" id="GO:0016020">
    <property type="term" value="C:membrane"/>
    <property type="evidence" value="ECO:0007669"/>
    <property type="project" value="UniProtKB-SubCell"/>
</dbReference>
<dbReference type="FunFam" id="1.20.1250.20:FF:000313">
    <property type="entry name" value="MFS quinate transporter"/>
    <property type="match status" value="1"/>
</dbReference>
<dbReference type="Proteomes" id="UP000184383">
    <property type="component" value="Unassembled WGS sequence"/>
</dbReference>
<accession>A0A1L9S445</accession>
<feature type="transmembrane region" description="Helical" evidence="11">
    <location>
        <begin position="1332"/>
        <end position="1352"/>
    </location>
</feature>
<reference evidence="14" key="1">
    <citation type="journal article" date="2017" name="Genome Biol.">
        <title>Comparative genomics reveals high biological diversity and specific adaptations in the industrially and medically important fungal genus Aspergillus.</title>
        <authorList>
            <person name="de Vries R.P."/>
            <person name="Riley R."/>
            <person name="Wiebenga A."/>
            <person name="Aguilar-Osorio G."/>
            <person name="Amillis S."/>
            <person name="Uchima C.A."/>
            <person name="Anderluh G."/>
            <person name="Asadollahi M."/>
            <person name="Askin M."/>
            <person name="Barry K."/>
            <person name="Battaglia E."/>
            <person name="Bayram O."/>
            <person name="Benocci T."/>
            <person name="Braus-Stromeyer S.A."/>
            <person name="Caldana C."/>
            <person name="Canovas D."/>
            <person name="Cerqueira G.C."/>
            <person name="Chen F."/>
            <person name="Chen W."/>
            <person name="Choi C."/>
            <person name="Clum A."/>
            <person name="Dos Santos R.A."/>
            <person name="Damasio A.R."/>
            <person name="Diallinas G."/>
            <person name="Emri T."/>
            <person name="Fekete E."/>
            <person name="Flipphi M."/>
            <person name="Freyberg S."/>
            <person name="Gallo A."/>
            <person name="Gournas C."/>
            <person name="Habgood R."/>
            <person name="Hainaut M."/>
            <person name="Harispe M.L."/>
            <person name="Henrissat B."/>
            <person name="Hilden K.S."/>
            <person name="Hope R."/>
            <person name="Hossain A."/>
            <person name="Karabika E."/>
            <person name="Karaffa L."/>
            <person name="Karanyi Z."/>
            <person name="Krasevec N."/>
            <person name="Kuo A."/>
            <person name="Kusch H."/>
            <person name="LaButti K."/>
            <person name="Lagendijk E.L."/>
            <person name="Lapidus A."/>
            <person name="Levasseur A."/>
            <person name="Lindquist E."/>
            <person name="Lipzen A."/>
            <person name="Logrieco A.F."/>
            <person name="MacCabe A."/>
            <person name="Maekelae M.R."/>
            <person name="Malavazi I."/>
            <person name="Melin P."/>
            <person name="Meyer V."/>
            <person name="Mielnichuk N."/>
            <person name="Miskei M."/>
            <person name="Molnar A.P."/>
            <person name="Mule G."/>
            <person name="Ngan C.Y."/>
            <person name="Orejas M."/>
            <person name="Orosz E."/>
            <person name="Ouedraogo J.P."/>
            <person name="Overkamp K.M."/>
            <person name="Park H.-S."/>
            <person name="Perrone G."/>
            <person name="Piumi F."/>
            <person name="Punt P.J."/>
            <person name="Ram A.F."/>
            <person name="Ramon A."/>
            <person name="Rauscher S."/>
            <person name="Record E."/>
            <person name="Riano-Pachon D.M."/>
            <person name="Robert V."/>
            <person name="Roehrig J."/>
            <person name="Ruller R."/>
            <person name="Salamov A."/>
            <person name="Salih N.S."/>
            <person name="Samson R.A."/>
            <person name="Sandor E."/>
            <person name="Sanguinetti M."/>
            <person name="Schuetze T."/>
            <person name="Sepcic K."/>
            <person name="Shelest E."/>
            <person name="Sherlock G."/>
            <person name="Sophianopoulou V."/>
            <person name="Squina F.M."/>
            <person name="Sun H."/>
            <person name="Susca A."/>
            <person name="Todd R.B."/>
            <person name="Tsang A."/>
            <person name="Unkles S.E."/>
            <person name="van de Wiele N."/>
            <person name="van Rossen-Uffink D."/>
            <person name="Oliveira J.V."/>
            <person name="Vesth T.C."/>
            <person name="Visser J."/>
            <person name="Yu J.-H."/>
            <person name="Zhou M."/>
            <person name="Andersen M.R."/>
            <person name="Archer D.B."/>
            <person name="Baker S.E."/>
            <person name="Benoit I."/>
            <person name="Brakhage A.A."/>
            <person name="Braus G.H."/>
            <person name="Fischer R."/>
            <person name="Frisvad J.C."/>
            <person name="Goldman G.H."/>
            <person name="Houbraken J."/>
            <person name="Oakley B."/>
            <person name="Pocsi I."/>
            <person name="Scazzocchio C."/>
            <person name="Seiboth B."/>
            <person name="vanKuyk P.A."/>
            <person name="Wortman J."/>
            <person name="Dyer P.S."/>
            <person name="Grigoriev I.V."/>
        </authorList>
    </citation>
    <scope>NUCLEOTIDE SEQUENCE [LARGE SCALE GENOMIC DNA]</scope>
    <source>
        <strain evidence="14">DTO 134E9</strain>
    </source>
</reference>
<feature type="transmembrane region" description="Helical" evidence="11">
    <location>
        <begin position="1049"/>
        <end position="1069"/>
    </location>
</feature>
<dbReference type="SUPFAM" id="SSF51735">
    <property type="entry name" value="NAD(P)-binding Rossmann-fold domains"/>
    <property type="match status" value="1"/>
</dbReference>
<dbReference type="PANTHER" id="PTHR48022">
    <property type="entry name" value="PLASTIDIC GLUCOSE TRANSPORTER 4"/>
    <property type="match status" value="1"/>
</dbReference>
<dbReference type="PANTHER" id="PTHR48022:SF59">
    <property type="entry name" value="MAJOR FACILITATOR SUPERFAMILY (MFS) PROFILE DOMAIN-CONTAINING PROTEIN"/>
    <property type="match status" value="1"/>
</dbReference>
<dbReference type="InterPro" id="IPR029752">
    <property type="entry name" value="D-isomer_DH_CS1"/>
</dbReference>
<dbReference type="GO" id="GO:0008270">
    <property type="term" value="F:zinc ion binding"/>
    <property type="evidence" value="ECO:0007669"/>
    <property type="project" value="InterPro"/>
</dbReference>
<keyword evidence="3" id="KW-0813">Transport</keyword>
<dbReference type="Pfam" id="PF00083">
    <property type="entry name" value="Sugar_tr"/>
    <property type="match status" value="1"/>
</dbReference>
<feature type="transmembrane region" description="Helical" evidence="11">
    <location>
        <begin position="1440"/>
        <end position="1457"/>
    </location>
</feature>
<dbReference type="GO" id="GO:0000981">
    <property type="term" value="F:DNA-binding transcription factor activity, RNA polymerase II-specific"/>
    <property type="evidence" value="ECO:0007669"/>
    <property type="project" value="InterPro"/>
</dbReference>
<evidence type="ECO:0000313" key="14">
    <source>
        <dbReference type="Proteomes" id="UP000184383"/>
    </source>
</evidence>
<gene>
    <name evidence="13" type="ORF">ASPWEDRAFT_56901</name>
</gene>
<dbReference type="GO" id="GO:0005351">
    <property type="term" value="F:carbohydrate:proton symporter activity"/>
    <property type="evidence" value="ECO:0007669"/>
    <property type="project" value="TreeGrafter"/>
</dbReference>
<dbReference type="PRINTS" id="PR00171">
    <property type="entry name" value="SUGRTRNSPORT"/>
</dbReference>
<dbReference type="OrthoDB" id="298012at2759"/>
<feature type="transmembrane region" description="Helical" evidence="11">
    <location>
        <begin position="1136"/>
        <end position="1157"/>
    </location>
</feature>
<dbReference type="PROSITE" id="PS00670">
    <property type="entry name" value="D_2_HYDROXYACID_DH_2"/>
    <property type="match status" value="1"/>
</dbReference>
<feature type="transmembrane region" description="Helical" evidence="11">
    <location>
        <begin position="1263"/>
        <end position="1281"/>
    </location>
</feature>
<dbReference type="InterPro" id="IPR036291">
    <property type="entry name" value="NAD(P)-bd_dom_sf"/>
</dbReference>
<dbReference type="PROSITE" id="PS50850">
    <property type="entry name" value="MFS"/>
    <property type="match status" value="1"/>
</dbReference>
<dbReference type="InterPro" id="IPR029753">
    <property type="entry name" value="D-isomer_DH_CS"/>
</dbReference>
<comment type="subcellular location">
    <subcellularLocation>
        <location evidence="1">Membrane</location>
        <topology evidence="1">Multi-pass membrane protein</topology>
    </subcellularLocation>
</comment>
<dbReference type="SUPFAM" id="SSF52283">
    <property type="entry name" value="Formate/glycerate dehydrogenase catalytic domain-like"/>
    <property type="match status" value="1"/>
</dbReference>
<evidence type="ECO:0000256" key="4">
    <source>
        <dbReference type="ARBA" id="ARBA00022692"/>
    </source>
</evidence>
<dbReference type="Gene3D" id="1.20.1250.20">
    <property type="entry name" value="MFS general substrate transporter like domains"/>
    <property type="match status" value="1"/>
</dbReference>
<dbReference type="PROSITE" id="PS00065">
    <property type="entry name" value="D_2_HYDROXYACID_DH_1"/>
    <property type="match status" value="1"/>
</dbReference>
<evidence type="ECO:0000256" key="11">
    <source>
        <dbReference type="SAM" id="Phobius"/>
    </source>
</evidence>
<evidence type="ECO:0000259" key="12">
    <source>
        <dbReference type="PROSITE" id="PS50850"/>
    </source>
</evidence>
<feature type="transmembrane region" description="Helical" evidence="11">
    <location>
        <begin position="1076"/>
        <end position="1094"/>
    </location>
</feature>
<feature type="transmembrane region" description="Helical" evidence="11">
    <location>
        <begin position="1169"/>
        <end position="1191"/>
    </location>
</feature>
<evidence type="ECO:0000256" key="8">
    <source>
        <dbReference type="ARBA" id="ARBA00023136"/>
    </source>
</evidence>
<dbReference type="CDD" id="cd00067">
    <property type="entry name" value="GAL4"/>
    <property type="match status" value="1"/>
</dbReference>
<dbReference type="RefSeq" id="XP_040695628.1">
    <property type="nucleotide sequence ID" value="XM_040838316.1"/>
</dbReference>
<dbReference type="InterPro" id="IPR050360">
    <property type="entry name" value="MFS_Sugar_Transporters"/>
</dbReference>
<dbReference type="GO" id="GO:0006351">
    <property type="term" value="P:DNA-templated transcription"/>
    <property type="evidence" value="ECO:0007669"/>
    <property type="project" value="InterPro"/>
</dbReference>
<dbReference type="CDD" id="cd12148">
    <property type="entry name" value="fungal_TF_MHR"/>
    <property type="match status" value="1"/>
</dbReference>
<dbReference type="InterPro" id="IPR003663">
    <property type="entry name" value="Sugar/inositol_transpt"/>
</dbReference>
<keyword evidence="4 11" id="KW-0812">Transmembrane</keyword>
<dbReference type="GeneID" id="63754164"/>
<organism evidence="13 14">
    <name type="scientific">Aspergillus wentii DTO 134E9</name>
    <dbReference type="NCBI Taxonomy" id="1073089"/>
    <lineage>
        <taxon>Eukaryota</taxon>
        <taxon>Fungi</taxon>
        <taxon>Dikarya</taxon>
        <taxon>Ascomycota</taxon>
        <taxon>Pezizomycotina</taxon>
        <taxon>Eurotiomycetes</taxon>
        <taxon>Eurotiomycetidae</taxon>
        <taxon>Eurotiales</taxon>
        <taxon>Aspergillaceae</taxon>
        <taxon>Aspergillus</taxon>
        <taxon>Aspergillus subgen. Cremei</taxon>
    </lineage>
</organism>
<evidence type="ECO:0000256" key="3">
    <source>
        <dbReference type="ARBA" id="ARBA00022448"/>
    </source>
</evidence>
<name>A0A1L9S445_ASPWE</name>
<keyword evidence="5 11" id="KW-1133">Transmembrane helix</keyword>
<dbReference type="GO" id="GO:0016616">
    <property type="term" value="F:oxidoreductase activity, acting on the CH-OH group of donors, NAD or NADP as acceptor"/>
    <property type="evidence" value="ECO:0007669"/>
    <property type="project" value="InterPro"/>
</dbReference>
<keyword evidence="9" id="KW-0804">Transcription</keyword>
<keyword evidence="10" id="KW-0539">Nucleus</keyword>
<dbReference type="Pfam" id="PF02826">
    <property type="entry name" value="2-Hacid_dh_C"/>
    <property type="match status" value="1"/>
</dbReference>
<dbReference type="Gene3D" id="3.40.50.720">
    <property type="entry name" value="NAD(P)-binding Rossmann-like Domain"/>
    <property type="match status" value="2"/>
</dbReference>
<dbReference type="InterPro" id="IPR005829">
    <property type="entry name" value="Sugar_transporter_CS"/>
</dbReference>
<dbReference type="InterPro" id="IPR036259">
    <property type="entry name" value="MFS_trans_sf"/>
</dbReference>
<dbReference type="PROSITE" id="PS00671">
    <property type="entry name" value="D_2_HYDROXYACID_DH_3"/>
    <property type="match status" value="1"/>
</dbReference>
<dbReference type="InterPro" id="IPR005828">
    <property type="entry name" value="MFS_sugar_transport-like"/>
</dbReference>
<keyword evidence="7" id="KW-0805">Transcription regulation</keyword>
<proteinExistence type="inferred from homology"/>
<feature type="transmembrane region" description="Helical" evidence="11">
    <location>
        <begin position="1301"/>
        <end position="1325"/>
    </location>
</feature>
<keyword evidence="6" id="KW-0560">Oxidoreductase</keyword>